<protein>
    <recommendedName>
        <fullName evidence="3">Glucokinase</fullName>
        <ecNumber evidence="2">2.7.1.2</ecNumber>
    </recommendedName>
    <alternativeName>
        <fullName evidence="8">Glucose kinase</fullName>
    </alternativeName>
</protein>
<evidence type="ECO:0000256" key="1">
    <source>
        <dbReference type="ARBA" id="ARBA00006479"/>
    </source>
</evidence>
<dbReference type="InterPro" id="IPR000600">
    <property type="entry name" value="ROK"/>
</dbReference>
<dbReference type="STRING" id="1123231.SAMN02745189_00466"/>
<keyword evidence="4" id="KW-0808">Transferase</keyword>
<dbReference type="Proteomes" id="UP000184206">
    <property type="component" value="Unassembled WGS sequence"/>
</dbReference>
<reference evidence="9 10" key="1">
    <citation type="submission" date="2016-11" db="EMBL/GenBank/DDBJ databases">
        <authorList>
            <person name="Jaros S."/>
            <person name="Januszkiewicz K."/>
            <person name="Wedrychowicz H."/>
        </authorList>
    </citation>
    <scope>NUCLEOTIDE SEQUENCE [LARGE SCALE GENOMIC DNA]</scope>
    <source>
        <strain evidence="9 10">DSM 16010</strain>
    </source>
</reference>
<proteinExistence type="inferred from homology"/>
<evidence type="ECO:0000256" key="6">
    <source>
        <dbReference type="ARBA" id="ARBA00022777"/>
    </source>
</evidence>
<keyword evidence="5" id="KW-0547">Nucleotide-binding</keyword>
<dbReference type="PANTHER" id="PTHR18964">
    <property type="entry name" value="ROK (REPRESSOR, ORF, KINASE) FAMILY"/>
    <property type="match status" value="1"/>
</dbReference>
<evidence type="ECO:0000313" key="9">
    <source>
        <dbReference type="EMBL" id="SHL54712.1"/>
    </source>
</evidence>
<evidence type="ECO:0000256" key="2">
    <source>
        <dbReference type="ARBA" id="ARBA00012323"/>
    </source>
</evidence>
<comment type="similarity">
    <text evidence="1">Belongs to the ROK (NagC/XylR) family.</text>
</comment>
<dbReference type="EMBL" id="FRCF01000002">
    <property type="protein sequence ID" value="SHL54712.1"/>
    <property type="molecule type" value="Genomic_DNA"/>
</dbReference>
<keyword evidence="7" id="KW-0067">ATP-binding</keyword>
<dbReference type="Pfam" id="PF00480">
    <property type="entry name" value="ROK"/>
    <property type="match status" value="1"/>
</dbReference>
<dbReference type="GO" id="GO:0004340">
    <property type="term" value="F:glucokinase activity"/>
    <property type="evidence" value="ECO:0007669"/>
    <property type="project" value="UniProtKB-EC"/>
</dbReference>
<evidence type="ECO:0000256" key="7">
    <source>
        <dbReference type="ARBA" id="ARBA00022840"/>
    </source>
</evidence>
<keyword evidence="10" id="KW-1185">Reference proteome</keyword>
<dbReference type="InterPro" id="IPR043129">
    <property type="entry name" value="ATPase_NBD"/>
</dbReference>
<evidence type="ECO:0000256" key="5">
    <source>
        <dbReference type="ARBA" id="ARBA00022741"/>
    </source>
</evidence>
<evidence type="ECO:0000256" key="3">
    <source>
        <dbReference type="ARBA" id="ARBA00014701"/>
    </source>
</evidence>
<dbReference type="NCBIfam" id="TIGR00744">
    <property type="entry name" value="ROK_glcA_fam"/>
    <property type="match status" value="1"/>
</dbReference>
<gene>
    <name evidence="9" type="ORF">SAMN02745189_00466</name>
</gene>
<dbReference type="RefSeq" id="WP_072707885.1">
    <property type="nucleotide sequence ID" value="NZ_FRCF01000002.1"/>
</dbReference>
<organism evidence="9 10">
    <name type="scientific">Lacicoccus alkaliphilus DSM 16010</name>
    <dbReference type="NCBI Taxonomy" id="1123231"/>
    <lineage>
        <taxon>Bacteria</taxon>
        <taxon>Bacillati</taxon>
        <taxon>Bacillota</taxon>
        <taxon>Bacilli</taxon>
        <taxon>Bacillales</taxon>
        <taxon>Salinicoccaceae</taxon>
        <taxon>Lacicoccus</taxon>
    </lineage>
</organism>
<dbReference type="InterPro" id="IPR049874">
    <property type="entry name" value="ROK_cs"/>
</dbReference>
<evidence type="ECO:0000313" key="10">
    <source>
        <dbReference type="Proteomes" id="UP000184206"/>
    </source>
</evidence>
<dbReference type="PANTHER" id="PTHR18964:SF149">
    <property type="entry name" value="BIFUNCTIONAL UDP-N-ACETYLGLUCOSAMINE 2-EPIMERASE_N-ACETYLMANNOSAMINE KINASE"/>
    <property type="match status" value="1"/>
</dbReference>
<sequence>MILAVDIGGTTCKLGIFDLSLKQIAKWQIPTETGREGRDILPAVHAAFKNKTGELGLEPLDFTGVGIGVPGPVEFESGTVNGAINLNWHTHKNVKEEFESLSGRPVIVDNDANLATLGEQAFGAGRGCKDVVMFTLGTGVGGGIITDHHLVHGANGSAGEIGHIKVAVEEGFICNCGGAGCLETVASTLGLKNMARKYHSEFKDSPLRQYIENDTLNALTVFKNAEKEDPLSLFLVERMAFYLGIGISNVTVMTNPSHILLGGGLSQAGETLRGRVQTYFEEYAFPPAAEGVEIFLAELGNDAGIYGAAKIVSQYIGRA</sequence>
<evidence type="ECO:0000256" key="8">
    <source>
        <dbReference type="ARBA" id="ARBA00032386"/>
    </source>
</evidence>
<dbReference type="GO" id="GO:0006096">
    <property type="term" value="P:glycolytic process"/>
    <property type="evidence" value="ECO:0007669"/>
    <property type="project" value="InterPro"/>
</dbReference>
<accession>A0A1M7BI90</accession>
<dbReference type="SUPFAM" id="SSF53067">
    <property type="entry name" value="Actin-like ATPase domain"/>
    <property type="match status" value="1"/>
</dbReference>
<dbReference type="Gene3D" id="3.30.420.40">
    <property type="match status" value="2"/>
</dbReference>
<dbReference type="PROSITE" id="PS01125">
    <property type="entry name" value="ROK"/>
    <property type="match status" value="1"/>
</dbReference>
<dbReference type="EC" id="2.7.1.2" evidence="2"/>
<evidence type="ECO:0000256" key="4">
    <source>
        <dbReference type="ARBA" id="ARBA00022679"/>
    </source>
</evidence>
<name>A0A1M7BI90_9BACL</name>
<dbReference type="GO" id="GO:0005524">
    <property type="term" value="F:ATP binding"/>
    <property type="evidence" value="ECO:0007669"/>
    <property type="project" value="UniProtKB-KW"/>
</dbReference>
<dbReference type="GO" id="GO:0005737">
    <property type="term" value="C:cytoplasm"/>
    <property type="evidence" value="ECO:0007669"/>
    <property type="project" value="InterPro"/>
</dbReference>
<keyword evidence="6 9" id="KW-0418">Kinase</keyword>
<dbReference type="InterPro" id="IPR004654">
    <property type="entry name" value="ROK_glcA"/>
</dbReference>
<dbReference type="OrthoDB" id="9810372at2"/>
<dbReference type="AlphaFoldDB" id="A0A1M7BI90"/>